<sequence length="330" mass="36342">MTHLWRHSLGKDDDLSFTVTTGNHFWARAQHSQHESLLIAVVLPLCHSPAHRGPWVLRGSEGAVDLARELERGFRLHSGRLSREQLSNMDPSVQEMWKDPERRSRTLLLQFLSSARKFPPVQECLVRGLLRGKFGGPVPPAPGGRARRRRPGGGRKRPAPRNKGSHEEHDAPQPGGVRSQGRHDAHNHTAGVAGRAVGEGAGHGPGQPVEGCPRPPGGPELKDRVGMTSAVYVLQASRRAGQYTQNVQYETVRKSATWIGNMYEAGAAYTGAPTTNAPPTAEPFESASPTRRKWFARFLRGVKLRMGQVRYQNEPLTSEMVLALDQLITV</sequence>
<gene>
    <name evidence="2" type="ORF">THAOC_25978</name>
</gene>
<feature type="non-terminal residue" evidence="2">
    <location>
        <position position="330"/>
    </location>
</feature>
<evidence type="ECO:0000313" key="2">
    <source>
        <dbReference type="EMBL" id="EJK54398.1"/>
    </source>
</evidence>
<reference evidence="2 3" key="1">
    <citation type="journal article" date="2012" name="Genome Biol.">
        <title>Genome and low-iron response of an oceanic diatom adapted to chronic iron limitation.</title>
        <authorList>
            <person name="Lommer M."/>
            <person name="Specht M."/>
            <person name="Roy A.S."/>
            <person name="Kraemer L."/>
            <person name="Andreson R."/>
            <person name="Gutowska M.A."/>
            <person name="Wolf J."/>
            <person name="Bergner S.V."/>
            <person name="Schilhabel M.B."/>
            <person name="Klostermeier U.C."/>
            <person name="Beiko R.G."/>
            <person name="Rosenstiel P."/>
            <person name="Hippler M."/>
            <person name="Laroche J."/>
        </authorList>
    </citation>
    <scope>NUCLEOTIDE SEQUENCE [LARGE SCALE GENOMIC DNA]</scope>
    <source>
        <strain evidence="2 3">CCMP1005</strain>
    </source>
</reference>
<keyword evidence="3" id="KW-1185">Reference proteome</keyword>
<name>K0RKZ5_THAOC</name>
<feature type="compositionally biased region" description="Basic residues" evidence="1">
    <location>
        <begin position="145"/>
        <end position="160"/>
    </location>
</feature>
<dbReference type="Proteomes" id="UP000266841">
    <property type="component" value="Unassembled WGS sequence"/>
</dbReference>
<dbReference type="EMBL" id="AGNL01035871">
    <property type="protein sequence ID" value="EJK54398.1"/>
    <property type="molecule type" value="Genomic_DNA"/>
</dbReference>
<feature type="region of interest" description="Disordered" evidence="1">
    <location>
        <begin position="131"/>
        <end position="223"/>
    </location>
</feature>
<evidence type="ECO:0000256" key="1">
    <source>
        <dbReference type="SAM" id="MobiDB-lite"/>
    </source>
</evidence>
<proteinExistence type="predicted"/>
<protein>
    <submittedName>
        <fullName evidence="2">Uncharacterized protein</fullName>
    </submittedName>
</protein>
<evidence type="ECO:0000313" key="3">
    <source>
        <dbReference type="Proteomes" id="UP000266841"/>
    </source>
</evidence>
<dbReference type="AlphaFoldDB" id="K0RKZ5"/>
<organism evidence="2 3">
    <name type="scientific">Thalassiosira oceanica</name>
    <name type="common">Marine diatom</name>
    <dbReference type="NCBI Taxonomy" id="159749"/>
    <lineage>
        <taxon>Eukaryota</taxon>
        <taxon>Sar</taxon>
        <taxon>Stramenopiles</taxon>
        <taxon>Ochrophyta</taxon>
        <taxon>Bacillariophyta</taxon>
        <taxon>Coscinodiscophyceae</taxon>
        <taxon>Thalassiosirophycidae</taxon>
        <taxon>Thalassiosirales</taxon>
        <taxon>Thalassiosiraceae</taxon>
        <taxon>Thalassiosira</taxon>
    </lineage>
</organism>
<accession>K0RKZ5</accession>
<dbReference type="OrthoDB" id="48577at2759"/>
<comment type="caution">
    <text evidence="2">The sequence shown here is derived from an EMBL/GenBank/DDBJ whole genome shotgun (WGS) entry which is preliminary data.</text>
</comment>